<sequence length="248" mass="26311">MPRVAFVTGAAKRVGRALALNLAADGWAVAVHYATSRAEAEQTAADVEAAGGRAVTLQADLTDEEACAALVDRAASALGPVGLLVNNAAVFGHDTAQTATRASWDRHMETNLRAPFVLAQALKRQVPAGRQGMIFNLLDGYVLQPAAGFTSYHLSKVGLYSLTQSLALQFAPQVRVNSVGPGALLPDHYRDQSAIEAAHAETPLKRGTDPDEIYRTLRFFLEAPSVTGQMIALDGGRHLGPSRQGDEL</sequence>
<dbReference type="PRINTS" id="PR00081">
    <property type="entry name" value="GDHRDH"/>
</dbReference>
<proteinExistence type="inferred from homology"/>
<gene>
    <name evidence="4" type="ORF">CKO21_16880</name>
</gene>
<evidence type="ECO:0000256" key="2">
    <source>
        <dbReference type="ARBA" id="ARBA00023002"/>
    </source>
</evidence>
<evidence type="ECO:0000256" key="3">
    <source>
        <dbReference type="RuleBase" id="RU000363"/>
    </source>
</evidence>
<dbReference type="PANTHER" id="PTHR43639">
    <property type="entry name" value="OXIDOREDUCTASE, SHORT-CHAIN DEHYDROGENASE/REDUCTASE FAMILY (AFU_ORTHOLOGUE AFUA_5G02870)"/>
    <property type="match status" value="1"/>
</dbReference>
<evidence type="ECO:0000313" key="4">
    <source>
        <dbReference type="EMBL" id="MBK1698921.1"/>
    </source>
</evidence>
<organism evidence="4 5">
    <name type="scientific">Rhodovibrio salinarum</name>
    <dbReference type="NCBI Taxonomy" id="1087"/>
    <lineage>
        <taxon>Bacteria</taxon>
        <taxon>Pseudomonadati</taxon>
        <taxon>Pseudomonadota</taxon>
        <taxon>Alphaproteobacteria</taxon>
        <taxon>Rhodospirillales</taxon>
        <taxon>Rhodovibrionaceae</taxon>
        <taxon>Rhodovibrio</taxon>
    </lineage>
</organism>
<name>A0A934V224_9PROT</name>
<comment type="caution">
    <text evidence="4">The sequence shown here is derived from an EMBL/GenBank/DDBJ whole genome shotgun (WGS) entry which is preliminary data.</text>
</comment>
<protein>
    <submittedName>
        <fullName evidence="4">Short chain dehydrogenase</fullName>
    </submittedName>
</protein>
<dbReference type="GO" id="GO:0016491">
    <property type="term" value="F:oxidoreductase activity"/>
    <property type="evidence" value="ECO:0007669"/>
    <property type="project" value="UniProtKB-KW"/>
</dbReference>
<dbReference type="Proteomes" id="UP000778970">
    <property type="component" value="Unassembled WGS sequence"/>
</dbReference>
<comment type="similarity">
    <text evidence="1 3">Belongs to the short-chain dehydrogenases/reductases (SDR) family.</text>
</comment>
<dbReference type="InterPro" id="IPR002347">
    <property type="entry name" value="SDR_fam"/>
</dbReference>
<dbReference type="EMBL" id="NRRE01000032">
    <property type="protein sequence ID" value="MBK1698921.1"/>
    <property type="molecule type" value="Genomic_DNA"/>
</dbReference>
<evidence type="ECO:0000313" key="5">
    <source>
        <dbReference type="Proteomes" id="UP000778970"/>
    </source>
</evidence>
<dbReference type="Gene3D" id="3.40.50.720">
    <property type="entry name" value="NAD(P)-binding Rossmann-like Domain"/>
    <property type="match status" value="1"/>
</dbReference>
<dbReference type="AlphaFoldDB" id="A0A934V224"/>
<reference evidence="4" key="2">
    <citation type="journal article" date="2020" name="Microorganisms">
        <title>Osmotic Adaptation and Compatible Solute Biosynthesis of Phototrophic Bacteria as Revealed from Genome Analyses.</title>
        <authorList>
            <person name="Imhoff J.F."/>
            <person name="Rahn T."/>
            <person name="Kunzel S."/>
            <person name="Keller A."/>
            <person name="Neulinger S.C."/>
        </authorList>
    </citation>
    <scope>NUCLEOTIDE SEQUENCE</scope>
    <source>
        <strain evidence="4">DSM 9154</strain>
    </source>
</reference>
<dbReference type="InterPro" id="IPR036291">
    <property type="entry name" value="NAD(P)-bd_dom_sf"/>
</dbReference>
<reference evidence="4" key="1">
    <citation type="submission" date="2017-08" db="EMBL/GenBank/DDBJ databases">
        <authorList>
            <person name="Imhoff J.F."/>
            <person name="Rahn T."/>
            <person name="Kuenzel S."/>
            <person name="Neulinger S.C."/>
        </authorList>
    </citation>
    <scope>NUCLEOTIDE SEQUENCE</scope>
    <source>
        <strain evidence="4">DSM 9154</strain>
    </source>
</reference>
<dbReference type="Pfam" id="PF00106">
    <property type="entry name" value="adh_short"/>
    <property type="match status" value="1"/>
</dbReference>
<dbReference type="SUPFAM" id="SSF51735">
    <property type="entry name" value="NAD(P)-binding Rossmann-fold domains"/>
    <property type="match status" value="1"/>
</dbReference>
<dbReference type="PRINTS" id="PR00080">
    <property type="entry name" value="SDRFAMILY"/>
</dbReference>
<accession>A0A934V224</accession>
<evidence type="ECO:0000256" key="1">
    <source>
        <dbReference type="ARBA" id="ARBA00006484"/>
    </source>
</evidence>
<keyword evidence="2" id="KW-0560">Oxidoreductase</keyword>
<dbReference type="NCBIfam" id="NF006597">
    <property type="entry name" value="PRK09134.1"/>
    <property type="match status" value="1"/>
</dbReference>
<keyword evidence="5" id="KW-1185">Reference proteome</keyword>
<dbReference type="PANTHER" id="PTHR43639:SF1">
    <property type="entry name" value="SHORT-CHAIN DEHYDROGENASE_REDUCTASE FAMILY PROTEIN"/>
    <property type="match status" value="1"/>
</dbReference>